<dbReference type="PROSITE" id="PS51608">
    <property type="entry name" value="SAM_MT_UBIE"/>
    <property type="match status" value="1"/>
</dbReference>
<dbReference type="AlphaFoldDB" id="A0A538SDR4"/>
<keyword evidence="1 4" id="KW-0489">Methyltransferase</keyword>
<evidence type="ECO:0000313" key="4">
    <source>
        <dbReference type="EMBL" id="TMQ49519.1"/>
    </source>
</evidence>
<dbReference type="GO" id="GO:0008168">
    <property type="term" value="F:methyltransferase activity"/>
    <property type="evidence" value="ECO:0007669"/>
    <property type="project" value="UniProtKB-KW"/>
</dbReference>
<protein>
    <submittedName>
        <fullName evidence="4">Methyltransferase domain-containing protein</fullName>
    </submittedName>
</protein>
<evidence type="ECO:0000256" key="1">
    <source>
        <dbReference type="ARBA" id="ARBA00022603"/>
    </source>
</evidence>
<dbReference type="GO" id="GO:0032259">
    <property type="term" value="P:methylation"/>
    <property type="evidence" value="ECO:0007669"/>
    <property type="project" value="UniProtKB-KW"/>
</dbReference>
<gene>
    <name evidence="4" type="ORF">E6K71_04615</name>
</gene>
<dbReference type="InterPro" id="IPR004033">
    <property type="entry name" value="UbiE/COQ5_MeTrFase"/>
</dbReference>
<dbReference type="SUPFAM" id="SSF53335">
    <property type="entry name" value="S-adenosyl-L-methionine-dependent methyltransferases"/>
    <property type="match status" value="1"/>
</dbReference>
<evidence type="ECO:0000313" key="5">
    <source>
        <dbReference type="Proteomes" id="UP000316292"/>
    </source>
</evidence>
<dbReference type="CDD" id="cd02440">
    <property type="entry name" value="AdoMet_MTases"/>
    <property type="match status" value="1"/>
</dbReference>
<name>A0A538SDR4_UNCEI</name>
<dbReference type="EMBL" id="VBOR01000056">
    <property type="protein sequence ID" value="TMQ49519.1"/>
    <property type="molecule type" value="Genomic_DNA"/>
</dbReference>
<proteinExistence type="predicted"/>
<keyword evidence="3" id="KW-0949">S-adenosyl-L-methionine</keyword>
<dbReference type="InterPro" id="IPR029063">
    <property type="entry name" value="SAM-dependent_MTases_sf"/>
</dbReference>
<dbReference type="Gene3D" id="3.40.50.150">
    <property type="entry name" value="Vaccinia Virus protein VP39"/>
    <property type="match status" value="1"/>
</dbReference>
<keyword evidence="2 4" id="KW-0808">Transferase</keyword>
<organism evidence="4 5">
    <name type="scientific">Eiseniibacteriota bacterium</name>
    <dbReference type="NCBI Taxonomy" id="2212470"/>
    <lineage>
        <taxon>Bacteria</taxon>
        <taxon>Candidatus Eiseniibacteriota</taxon>
    </lineage>
</organism>
<dbReference type="PANTHER" id="PTHR43591">
    <property type="entry name" value="METHYLTRANSFERASE"/>
    <property type="match status" value="1"/>
</dbReference>
<accession>A0A538SDR4</accession>
<dbReference type="PANTHER" id="PTHR43591:SF24">
    <property type="entry name" value="2-METHOXY-6-POLYPRENYL-1,4-BENZOQUINOL METHYLASE, MITOCHONDRIAL"/>
    <property type="match status" value="1"/>
</dbReference>
<dbReference type="Pfam" id="PF01209">
    <property type="entry name" value="Ubie_methyltran"/>
    <property type="match status" value="1"/>
</dbReference>
<evidence type="ECO:0000256" key="2">
    <source>
        <dbReference type="ARBA" id="ARBA00022679"/>
    </source>
</evidence>
<dbReference type="Proteomes" id="UP000316292">
    <property type="component" value="Unassembled WGS sequence"/>
</dbReference>
<evidence type="ECO:0000256" key="3">
    <source>
        <dbReference type="ARBA" id="ARBA00022691"/>
    </source>
</evidence>
<reference evidence="4 5" key="1">
    <citation type="journal article" date="2019" name="Nat. Microbiol.">
        <title>Mediterranean grassland soil C-N compound turnover is dependent on rainfall and depth, and is mediated by genomically divergent microorganisms.</title>
        <authorList>
            <person name="Diamond S."/>
            <person name="Andeer P.F."/>
            <person name="Li Z."/>
            <person name="Crits-Christoph A."/>
            <person name="Burstein D."/>
            <person name="Anantharaman K."/>
            <person name="Lane K.R."/>
            <person name="Thomas B.C."/>
            <person name="Pan C."/>
            <person name="Northen T.R."/>
            <person name="Banfield J.F."/>
        </authorList>
    </citation>
    <scope>NUCLEOTIDE SEQUENCE [LARGE SCALE GENOMIC DNA]</scope>
    <source>
        <strain evidence="4">WS_1</strain>
    </source>
</reference>
<comment type="caution">
    <text evidence="4">The sequence shown here is derived from an EMBL/GenBank/DDBJ whole genome shotgun (WGS) entry which is preliminary data.</text>
</comment>
<sequence length="242" mass="26957">MTPWIKRWPEDATERARYAESIFHRVAPRYDVLTRALSFGQDGRWKSRLAQEALRAGEHTRVLDLATGTAALPMLLRRLGHRGPIVGLDRSRDMLVRARIKCSGMNGVTFLRGDLGRLPFASDSFDTVTMGYGLRYPPDLPSFLDRVLRILRPRGQFLSLDFGLPESASYRSLGMGYLFLAGSFWGLALHGRPGTYHHIVESLRAYPGQRVLAAVMNAAGFADISVEEHLGGMAATIRGRKS</sequence>